<dbReference type="SMART" id="SM00344">
    <property type="entry name" value="HTH_ASNC"/>
    <property type="match status" value="1"/>
</dbReference>
<reference evidence="5" key="1">
    <citation type="submission" date="2020-10" db="EMBL/GenBank/DDBJ databases">
        <authorList>
            <person name="Gilroy R."/>
        </authorList>
    </citation>
    <scope>NUCLEOTIDE SEQUENCE</scope>
    <source>
        <strain evidence="5">13766</strain>
    </source>
</reference>
<dbReference type="Pfam" id="PF13404">
    <property type="entry name" value="HTH_AsnC-type"/>
    <property type="match status" value="1"/>
</dbReference>
<dbReference type="PANTHER" id="PTHR43413">
    <property type="entry name" value="TRANSCRIPTIONAL REGULATOR, ASNC FAMILY"/>
    <property type="match status" value="1"/>
</dbReference>
<proteinExistence type="predicted"/>
<name>A0A9D1G2Z8_9FIRM</name>
<reference evidence="5" key="2">
    <citation type="journal article" date="2021" name="PeerJ">
        <title>Extensive microbial diversity within the chicken gut microbiome revealed by metagenomics and culture.</title>
        <authorList>
            <person name="Gilroy R."/>
            <person name="Ravi A."/>
            <person name="Getino M."/>
            <person name="Pursley I."/>
            <person name="Horton D.L."/>
            <person name="Alikhan N.F."/>
            <person name="Baker D."/>
            <person name="Gharbi K."/>
            <person name="Hall N."/>
            <person name="Watson M."/>
            <person name="Adriaenssens E.M."/>
            <person name="Foster-Nyarko E."/>
            <person name="Jarju S."/>
            <person name="Secka A."/>
            <person name="Antonio M."/>
            <person name="Oren A."/>
            <person name="Chaudhuri R.R."/>
            <person name="La Ragione R."/>
            <person name="Hildebrand F."/>
            <person name="Pallen M.J."/>
        </authorList>
    </citation>
    <scope>NUCLEOTIDE SEQUENCE</scope>
    <source>
        <strain evidence="5">13766</strain>
    </source>
</reference>
<gene>
    <name evidence="5" type="ORF">IAA84_10975</name>
</gene>
<dbReference type="InterPro" id="IPR036390">
    <property type="entry name" value="WH_DNA-bd_sf"/>
</dbReference>
<evidence type="ECO:0000256" key="2">
    <source>
        <dbReference type="ARBA" id="ARBA00023125"/>
    </source>
</evidence>
<dbReference type="InterPro" id="IPR036388">
    <property type="entry name" value="WH-like_DNA-bd_sf"/>
</dbReference>
<dbReference type="SUPFAM" id="SSF54909">
    <property type="entry name" value="Dimeric alpha+beta barrel"/>
    <property type="match status" value="1"/>
</dbReference>
<dbReference type="Pfam" id="PF01037">
    <property type="entry name" value="AsnC_trans_reg"/>
    <property type="match status" value="1"/>
</dbReference>
<keyword evidence="1" id="KW-0805">Transcription regulation</keyword>
<protein>
    <submittedName>
        <fullName evidence="5">Lrp/AsnC family transcriptional regulator</fullName>
    </submittedName>
</protein>
<dbReference type="SUPFAM" id="SSF46785">
    <property type="entry name" value="Winged helix' DNA-binding domain"/>
    <property type="match status" value="1"/>
</dbReference>
<feature type="domain" description="HTH asnC-type" evidence="4">
    <location>
        <begin position="2"/>
        <end position="63"/>
    </location>
</feature>
<evidence type="ECO:0000313" key="5">
    <source>
        <dbReference type="EMBL" id="HIS93530.1"/>
    </source>
</evidence>
<dbReference type="Gene3D" id="1.10.10.10">
    <property type="entry name" value="Winged helix-like DNA-binding domain superfamily/Winged helix DNA-binding domain"/>
    <property type="match status" value="1"/>
</dbReference>
<dbReference type="Proteomes" id="UP000824140">
    <property type="component" value="Unassembled WGS sequence"/>
</dbReference>
<dbReference type="GO" id="GO:0043565">
    <property type="term" value="F:sequence-specific DNA binding"/>
    <property type="evidence" value="ECO:0007669"/>
    <property type="project" value="InterPro"/>
</dbReference>
<evidence type="ECO:0000256" key="1">
    <source>
        <dbReference type="ARBA" id="ARBA00023015"/>
    </source>
</evidence>
<evidence type="ECO:0000256" key="3">
    <source>
        <dbReference type="ARBA" id="ARBA00023163"/>
    </source>
</evidence>
<dbReference type="InterPro" id="IPR019888">
    <property type="entry name" value="Tscrpt_reg_AsnC-like"/>
</dbReference>
<sequence length="164" mass="18347">MLSRLDIDILEILQQDARTPIHAIAAQCGVSQTEAAEAIARLENSGVILRYPAMINWDKVDRDSVEALIEVRVTPQRDEGFDVIAERIYRFEEVSSVYLMSGAYDLMVLVKGRTIKELALFVSEKLSTLEHVLSTATHFVLKKYKVDGVIVSGPSQDDRLQVSP</sequence>
<dbReference type="AlphaFoldDB" id="A0A9D1G2Z8"/>
<evidence type="ECO:0000313" key="6">
    <source>
        <dbReference type="Proteomes" id="UP000824140"/>
    </source>
</evidence>
<dbReference type="PRINTS" id="PR00033">
    <property type="entry name" value="HTHASNC"/>
</dbReference>
<dbReference type="Gene3D" id="3.30.70.920">
    <property type="match status" value="1"/>
</dbReference>
<dbReference type="InterPro" id="IPR019887">
    <property type="entry name" value="Tscrpt_reg_AsnC/Lrp_C"/>
</dbReference>
<dbReference type="InterPro" id="IPR050684">
    <property type="entry name" value="HTH-Siroheme_Decarb"/>
</dbReference>
<accession>A0A9D1G2Z8</accession>
<evidence type="ECO:0000259" key="4">
    <source>
        <dbReference type="PROSITE" id="PS50956"/>
    </source>
</evidence>
<dbReference type="InterPro" id="IPR011008">
    <property type="entry name" value="Dimeric_a/b-barrel"/>
</dbReference>
<organism evidence="5 6">
    <name type="scientific">Candidatus Alectryocaccomicrobium excrementavium</name>
    <dbReference type="NCBI Taxonomy" id="2840668"/>
    <lineage>
        <taxon>Bacteria</taxon>
        <taxon>Bacillati</taxon>
        <taxon>Bacillota</taxon>
        <taxon>Clostridia</taxon>
        <taxon>Candidatus Alectryocaccomicrobium</taxon>
    </lineage>
</organism>
<dbReference type="PANTHER" id="PTHR43413:SF7">
    <property type="entry name" value="HTH-TYPE TRANSCRIPTIONAL REGULATOR PTR2"/>
    <property type="match status" value="1"/>
</dbReference>
<dbReference type="EMBL" id="DVJN01000210">
    <property type="protein sequence ID" value="HIS93530.1"/>
    <property type="molecule type" value="Genomic_DNA"/>
</dbReference>
<dbReference type="PROSITE" id="PS50956">
    <property type="entry name" value="HTH_ASNC_2"/>
    <property type="match status" value="1"/>
</dbReference>
<keyword evidence="3" id="KW-0804">Transcription</keyword>
<keyword evidence="2" id="KW-0238">DNA-binding</keyword>
<dbReference type="InterPro" id="IPR000485">
    <property type="entry name" value="AsnC-type_HTH_dom"/>
</dbReference>
<comment type="caution">
    <text evidence="5">The sequence shown here is derived from an EMBL/GenBank/DDBJ whole genome shotgun (WGS) entry which is preliminary data.</text>
</comment>